<name>A0ABY8E7A7_9FIRM</name>
<proteinExistence type="predicted"/>
<dbReference type="EMBL" id="CP120733">
    <property type="protein sequence ID" value="WFD08786.1"/>
    <property type="molecule type" value="Genomic_DNA"/>
</dbReference>
<evidence type="ECO:0000313" key="2">
    <source>
        <dbReference type="Proteomes" id="UP001222800"/>
    </source>
</evidence>
<evidence type="ECO:0000313" key="1">
    <source>
        <dbReference type="EMBL" id="WFD08786.1"/>
    </source>
</evidence>
<accession>A0ABY8E7A7</accession>
<dbReference type="Proteomes" id="UP001222800">
    <property type="component" value="Chromosome"/>
</dbReference>
<gene>
    <name evidence="1" type="ORF">P4S50_10285</name>
</gene>
<dbReference type="RefSeq" id="WP_277730701.1">
    <property type="nucleotide sequence ID" value="NZ_CP120733.1"/>
</dbReference>
<keyword evidence="2" id="KW-1185">Reference proteome</keyword>
<protein>
    <submittedName>
        <fullName evidence="1">Uncharacterized protein</fullName>
    </submittedName>
</protein>
<sequence>MIVADGMAYFELDKDSSGNFESVITNDNFQVNRYIQMNDGEYLKLKNCKLYAVDKAPELGSKEMYKVGYDLQSGEYKVTTEGMGYYEVSKNSRGNLMNIVANDNFEGETYITVPDGQYLKLTNASIK</sequence>
<organism evidence="1 2">
    <name type="scientific">Tepidibacter hydrothermalis</name>
    <dbReference type="NCBI Taxonomy" id="3036126"/>
    <lineage>
        <taxon>Bacteria</taxon>
        <taxon>Bacillati</taxon>
        <taxon>Bacillota</taxon>
        <taxon>Clostridia</taxon>
        <taxon>Peptostreptococcales</taxon>
        <taxon>Peptostreptococcaceae</taxon>
        <taxon>Tepidibacter</taxon>
    </lineage>
</organism>
<reference evidence="1 2" key="1">
    <citation type="submission" date="2023-03" db="EMBL/GenBank/DDBJ databases">
        <title>Complete genome sequence of Tepidibacter sp. SWIR-1, isolated from a deep-sea hydrothermal vent.</title>
        <authorList>
            <person name="Li X."/>
        </authorList>
    </citation>
    <scope>NUCLEOTIDE SEQUENCE [LARGE SCALE GENOMIC DNA]</scope>
    <source>
        <strain evidence="1 2">SWIR-1</strain>
    </source>
</reference>